<evidence type="ECO:0000256" key="1">
    <source>
        <dbReference type="SAM" id="MobiDB-lite"/>
    </source>
</evidence>
<sequence length="421" mass="44150">MHTPNILLLALPLLALTLASCSSTDSSGDDVNNPLVASGSAPAPVGDGHGTLQGSTEVAEPQLHLMTVDTDGHVDLLDLADETTTGIGEVQDVSDTFTDGRHLFTSSATTGVMTVIDSGMWTWDHEDHFHYYRGEPKIIGTIDGTGEAMVTPGSSGTGIYFPDSGEGAVLDNDALAQGELTVRTEFSGQPHGGMLIPLSNLTLLTRPGIDATAASVQVYDADGELVDGSSAECVDAQGTITTPVGIVIGCDDGALLVTLDGDQVTFERIPYPADPPTDKATEFRAREGRPTVAAVAGDQGAWLLDTRRRSWQFIPTEAPLLQVSAVDDREGHVIALGNDGRILVLSAETSGTIAATEPLLAGTLKNPALLAGVELTTDQQRAYLNAPAEQQLHEIDFADNARIARTFDTASVPAHFAETGR</sequence>
<evidence type="ECO:0000256" key="2">
    <source>
        <dbReference type="SAM" id="SignalP"/>
    </source>
</evidence>
<keyword evidence="4" id="KW-1185">Reference proteome</keyword>
<keyword evidence="2" id="KW-0732">Signal</keyword>
<feature type="chain" id="PRO_5017221292" evidence="2">
    <location>
        <begin position="29"/>
        <end position="421"/>
    </location>
</feature>
<evidence type="ECO:0000313" key="4">
    <source>
        <dbReference type="Proteomes" id="UP000272560"/>
    </source>
</evidence>
<protein>
    <submittedName>
        <fullName evidence="3">ABC transporter</fullName>
    </submittedName>
</protein>
<reference evidence="3 4" key="1">
    <citation type="submission" date="2018-09" db="EMBL/GenBank/DDBJ databases">
        <title>Novel species of Arthrobacter.</title>
        <authorList>
            <person name="Liu Q."/>
            <person name="Xin Y.-H."/>
        </authorList>
    </citation>
    <scope>NUCLEOTIDE SEQUENCE [LARGE SCALE GENOMIC DNA]</scope>
    <source>
        <strain evidence="3 4">Hz2</strain>
    </source>
</reference>
<dbReference type="EMBL" id="QZVT01000005">
    <property type="protein sequence ID" value="RJT79046.1"/>
    <property type="molecule type" value="Genomic_DNA"/>
</dbReference>
<dbReference type="InterPro" id="IPR011047">
    <property type="entry name" value="Quinoprotein_ADH-like_sf"/>
</dbReference>
<dbReference type="Proteomes" id="UP000272560">
    <property type="component" value="Unassembled WGS sequence"/>
</dbReference>
<organism evidence="3 4">
    <name type="scientific">Arthrobacter cheniae</name>
    <dbReference type="NCBI Taxonomy" id="1258888"/>
    <lineage>
        <taxon>Bacteria</taxon>
        <taxon>Bacillati</taxon>
        <taxon>Actinomycetota</taxon>
        <taxon>Actinomycetes</taxon>
        <taxon>Micrococcales</taxon>
        <taxon>Micrococcaceae</taxon>
        <taxon>Arthrobacter</taxon>
    </lineage>
</organism>
<feature type="signal peptide" evidence="2">
    <location>
        <begin position="1"/>
        <end position="28"/>
    </location>
</feature>
<comment type="caution">
    <text evidence="3">The sequence shown here is derived from an EMBL/GenBank/DDBJ whole genome shotgun (WGS) entry which is preliminary data.</text>
</comment>
<dbReference type="OrthoDB" id="60524at2"/>
<name>A0A3A5MAG1_9MICC</name>
<dbReference type="SUPFAM" id="SSF50998">
    <property type="entry name" value="Quinoprotein alcohol dehydrogenase-like"/>
    <property type="match status" value="1"/>
</dbReference>
<accession>A0A3A5MAG1</accession>
<gene>
    <name evidence="3" type="ORF">D6T63_10415</name>
</gene>
<feature type="region of interest" description="Disordered" evidence="1">
    <location>
        <begin position="27"/>
        <end position="54"/>
    </location>
</feature>
<evidence type="ECO:0000313" key="3">
    <source>
        <dbReference type="EMBL" id="RJT79046.1"/>
    </source>
</evidence>
<proteinExistence type="predicted"/>
<dbReference type="AlphaFoldDB" id="A0A3A5MAG1"/>